<dbReference type="PANTHER" id="PTHR30572:SF4">
    <property type="entry name" value="ABC TRANSPORTER PERMEASE YTRF"/>
    <property type="match status" value="1"/>
</dbReference>
<dbReference type="Pfam" id="PF12704">
    <property type="entry name" value="MacB_PCD"/>
    <property type="match status" value="1"/>
</dbReference>
<organism evidence="10 11">
    <name type="scientific">Pantoea eucrina</name>
    <dbReference type="NCBI Taxonomy" id="472693"/>
    <lineage>
        <taxon>Bacteria</taxon>
        <taxon>Pseudomonadati</taxon>
        <taxon>Pseudomonadota</taxon>
        <taxon>Gammaproteobacteria</taxon>
        <taxon>Enterobacterales</taxon>
        <taxon>Erwiniaceae</taxon>
        <taxon>Pantoea</taxon>
    </lineage>
</organism>
<evidence type="ECO:0000256" key="2">
    <source>
        <dbReference type="ARBA" id="ARBA00022475"/>
    </source>
</evidence>
<protein>
    <submittedName>
        <fullName evidence="10">ABC transporter permease</fullName>
    </submittedName>
</protein>
<feature type="transmembrane region" description="Helical" evidence="7">
    <location>
        <begin position="371"/>
        <end position="394"/>
    </location>
</feature>
<evidence type="ECO:0000256" key="4">
    <source>
        <dbReference type="ARBA" id="ARBA00022989"/>
    </source>
</evidence>
<evidence type="ECO:0000259" key="8">
    <source>
        <dbReference type="Pfam" id="PF02687"/>
    </source>
</evidence>
<dbReference type="EMBL" id="JAOBTT010000002">
    <property type="protein sequence ID" value="MDZ7280094.1"/>
    <property type="molecule type" value="Genomic_DNA"/>
</dbReference>
<keyword evidence="5 7" id="KW-0472">Membrane</keyword>
<keyword evidence="11" id="KW-1185">Reference proteome</keyword>
<feature type="domain" description="MacB-like periplasmic core" evidence="9">
    <location>
        <begin position="42"/>
        <end position="239"/>
    </location>
</feature>
<dbReference type="InterPro" id="IPR050250">
    <property type="entry name" value="Macrolide_Exporter_MacB"/>
</dbReference>
<accession>A0ABU5LJI7</accession>
<evidence type="ECO:0000256" key="1">
    <source>
        <dbReference type="ARBA" id="ARBA00004651"/>
    </source>
</evidence>
<reference evidence="11" key="1">
    <citation type="submission" date="2023-07" db="EMBL/GenBank/DDBJ databases">
        <title>Structural and functional analysis of rice phyllospheric bacteria for their antimicrobial properties and defense elicitation against blast disease.</title>
        <authorList>
            <person name="Sahu K.P."/>
            <person name="Asharani P."/>
            <person name="Kumar M."/>
            <person name="Reddy B."/>
            <person name="Kumar A."/>
        </authorList>
    </citation>
    <scope>NUCLEOTIDE SEQUENCE [LARGE SCALE GENOMIC DNA]</scope>
    <source>
        <strain evidence="11">OsEp_Plm_30P10</strain>
    </source>
</reference>
<feature type="domain" description="ABC3 transporter permease C-terminal" evidence="8">
    <location>
        <begin position="287"/>
        <end position="401"/>
    </location>
</feature>
<evidence type="ECO:0000256" key="7">
    <source>
        <dbReference type="SAM" id="Phobius"/>
    </source>
</evidence>
<evidence type="ECO:0000259" key="9">
    <source>
        <dbReference type="Pfam" id="PF12704"/>
    </source>
</evidence>
<keyword evidence="4 7" id="KW-1133">Transmembrane helix</keyword>
<evidence type="ECO:0000313" key="10">
    <source>
        <dbReference type="EMBL" id="MDZ7280094.1"/>
    </source>
</evidence>
<feature type="transmembrane region" description="Helical" evidence="7">
    <location>
        <begin position="280"/>
        <end position="303"/>
    </location>
</feature>
<name>A0ABU5LJI7_9GAMM</name>
<evidence type="ECO:0000256" key="6">
    <source>
        <dbReference type="ARBA" id="ARBA00038076"/>
    </source>
</evidence>
<comment type="caution">
    <text evidence="10">The sequence shown here is derived from an EMBL/GenBank/DDBJ whole genome shotgun (WGS) entry which is preliminary data.</text>
</comment>
<dbReference type="RefSeq" id="WP_322543987.1">
    <property type="nucleotide sequence ID" value="NZ_JAOBTT010000002.1"/>
</dbReference>
<comment type="similarity">
    <text evidence="6">Belongs to the ABC-4 integral membrane protein family.</text>
</comment>
<gene>
    <name evidence="10" type="ORF">N4G40_17725</name>
</gene>
<dbReference type="PANTHER" id="PTHR30572">
    <property type="entry name" value="MEMBRANE COMPONENT OF TRANSPORTER-RELATED"/>
    <property type="match status" value="1"/>
</dbReference>
<evidence type="ECO:0000313" key="11">
    <source>
        <dbReference type="Proteomes" id="UP001288620"/>
    </source>
</evidence>
<sequence>MVRFCRCAARKSSRTRISYGPSFTQILLSALESIRHLGRRAVLAFAGIAAGCAAVVALINVGTMAQLEAANVFKGMGSNVLIANLQPAPGQRATGLLPGAFDPVSLRAVLPAAKQVAATVISAHDMVSRAGTSQSILIGAKGDLMRIMGLSLQHGRFLGTADADSTYIVLGNGMAQGKSLGDRVRMGNYVYEVVGILAHRDSNPLFPFDPDSAVFLSASSMKRLLPAPYLTTIMVQYSRDSGDAMADPLKTALLALQPGLNVNVQVPALLLNGIDRQSQLFRWLLLSMAGISLLGGGIGVMNVMMMNVAERKKEIGVRLALGARTRDIAVQFLLEALVLSALGALAGCLIGMAGAGVFYRLSDWTAFSLSLASLLLGAGSSLTTGLFFGLYPALAAAKIEPVRALNDA</sequence>
<dbReference type="InterPro" id="IPR025857">
    <property type="entry name" value="MacB_PCD"/>
</dbReference>
<proteinExistence type="inferred from homology"/>
<evidence type="ECO:0000256" key="5">
    <source>
        <dbReference type="ARBA" id="ARBA00023136"/>
    </source>
</evidence>
<dbReference type="Proteomes" id="UP001288620">
    <property type="component" value="Unassembled WGS sequence"/>
</dbReference>
<dbReference type="InterPro" id="IPR003838">
    <property type="entry name" value="ABC3_permease_C"/>
</dbReference>
<feature type="transmembrane region" description="Helical" evidence="7">
    <location>
        <begin position="41"/>
        <end position="61"/>
    </location>
</feature>
<feature type="transmembrane region" description="Helical" evidence="7">
    <location>
        <begin position="332"/>
        <end position="359"/>
    </location>
</feature>
<keyword evidence="2" id="KW-1003">Cell membrane</keyword>
<evidence type="ECO:0000256" key="3">
    <source>
        <dbReference type="ARBA" id="ARBA00022692"/>
    </source>
</evidence>
<dbReference type="Pfam" id="PF02687">
    <property type="entry name" value="FtsX"/>
    <property type="match status" value="1"/>
</dbReference>
<comment type="subcellular location">
    <subcellularLocation>
        <location evidence="1">Cell membrane</location>
        <topology evidence="1">Multi-pass membrane protein</topology>
    </subcellularLocation>
</comment>
<keyword evidence="3 7" id="KW-0812">Transmembrane</keyword>